<feature type="compositionally biased region" description="Basic and acidic residues" evidence="1">
    <location>
        <begin position="1"/>
        <end position="14"/>
    </location>
</feature>
<dbReference type="RefSeq" id="WP_148907678.1">
    <property type="nucleotide sequence ID" value="NZ_VNHX01000003.1"/>
</dbReference>
<evidence type="ECO:0000256" key="1">
    <source>
        <dbReference type="SAM" id="MobiDB-lite"/>
    </source>
</evidence>
<comment type="caution">
    <text evidence="2">The sequence shown here is derived from an EMBL/GenBank/DDBJ whole genome shotgun (WGS) entry which is preliminary data.</text>
</comment>
<dbReference type="Proteomes" id="UP000325105">
    <property type="component" value="Unassembled WGS sequence"/>
</dbReference>
<evidence type="ECO:0000313" key="3">
    <source>
        <dbReference type="Proteomes" id="UP000325105"/>
    </source>
</evidence>
<accession>A0A5S5DNK3</accession>
<gene>
    <name evidence="2" type="ORF">BC792_103222</name>
</gene>
<proteinExistence type="predicted"/>
<sequence>MKNEEMQHDQKDDVAYPMPGEQQSGGALPENVCAEIGHASMEGGEIDSVSAAIWLLGTPCYAIF</sequence>
<evidence type="ECO:0000313" key="2">
    <source>
        <dbReference type="EMBL" id="TYP97295.1"/>
    </source>
</evidence>
<protein>
    <submittedName>
        <fullName evidence="2">Uncharacterized protein</fullName>
    </submittedName>
</protein>
<dbReference type="AlphaFoldDB" id="A0A5S5DNK3"/>
<reference evidence="2 3" key="1">
    <citation type="submission" date="2019-07" db="EMBL/GenBank/DDBJ databases">
        <title>Genomic Encyclopedia of Archaeal and Bacterial Type Strains, Phase II (KMG-II): from individual species to whole genera.</title>
        <authorList>
            <person name="Goeker M."/>
        </authorList>
    </citation>
    <scope>NUCLEOTIDE SEQUENCE [LARGE SCALE GENOMIC DNA]</scope>
    <source>
        <strain evidence="2 3">DSM 18850</strain>
    </source>
</reference>
<feature type="region of interest" description="Disordered" evidence="1">
    <location>
        <begin position="1"/>
        <end position="28"/>
    </location>
</feature>
<keyword evidence="3" id="KW-1185">Reference proteome</keyword>
<name>A0A5S5DNK3_9SPHI</name>
<dbReference type="EMBL" id="VNHX01000003">
    <property type="protein sequence ID" value="TYP97295.1"/>
    <property type="molecule type" value="Genomic_DNA"/>
</dbReference>
<organism evidence="2 3">
    <name type="scientific">Sphingobacterium allocomposti</name>
    <dbReference type="NCBI Taxonomy" id="415956"/>
    <lineage>
        <taxon>Bacteria</taxon>
        <taxon>Pseudomonadati</taxon>
        <taxon>Bacteroidota</taxon>
        <taxon>Sphingobacteriia</taxon>
        <taxon>Sphingobacteriales</taxon>
        <taxon>Sphingobacteriaceae</taxon>
        <taxon>Sphingobacterium</taxon>
    </lineage>
</organism>